<sequence length="73" mass="8311">MKRLTPIEHARIKGRIITMSMPDRGPEARARILAWLDKRPGDSWYYAKGDNYAFETAADAAAFKQWLMNALVG</sequence>
<reference evidence="1 2" key="1">
    <citation type="submission" date="2017-02" db="EMBL/GenBank/DDBJ databases">
        <authorList>
            <person name="Peterson S.W."/>
        </authorList>
    </citation>
    <scope>NUCLEOTIDE SEQUENCE [LARGE SCALE GENOMIC DNA]</scope>
    <source>
        <strain evidence="1 2">3F5N</strain>
    </source>
</reference>
<dbReference type="EMBL" id="FUIE01000002">
    <property type="protein sequence ID" value="SJM45859.1"/>
    <property type="molecule type" value="Genomic_DNA"/>
</dbReference>
<protein>
    <submittedName>
        <fullName evidence="1">Uncharacterized protein</fullName>
    </submittedName>
</protein>
<gene>
    <name evidence="1" type="ORF">FM111_00240</name>
</gene>
<dbReference type="Proteomes" id="UP000195766">
    <property type="component" value="Unassembled WGS sequence"/>
</dbReference>
<dbReference type="RefSeq" id="WP_087138743.1">
    <property type="nucleotide sequence ID" value="NZ_FUIE01000002.1"/>
</dbReference>
<proteinExistence type="predicted"/>
<name>A0A1R4EQL6_BREDI</name>
<evidence type="ECO:0000313" key="2">
    <source>
        <dbReference type="Proteomes" id="UP000195766"/>
    </source>
</evidence>
<dbReference type="OrthoDB" id="7205869at2"/>
<organism evidence="1 2">
    <name type="scientific">Brevundimonas diminuta 3F5N</name>
    <dbReference type="NCBI Taxonomy" id="1255603"/>
    <lineage>
        <taxon>Bacteria</taxon>
        <taxon>Pseudomonadati</taxon>
        <taxon>Pseudomonadota</taxon>
        <taxon>Alphaproteobacteria</taxon>
        <taxon>Caulobacterales</taxon>
        <taxon>Caulobacteraceae</taxon>
        <taxon>Brevundimonas</taxon>
    </lineage>
</organism>
<accession>A0A1R4EQL6</accession>
<evidence type="ECO:0000313" key="1">
    <source>
        <dbReference type="EMBL" id="SJM45859.1"/>
    </source>
</evidence>
<dbReference type="AlphaFoldDB" id="A0A1R4EQL6"/>